<proteinExistence type="predicted"/>
<reference evidence="1 2" key="2">
    <citation type="journal article" date="2022" name="Mol. Ecol. Resour.">
        <title>The genomes of chicory, endive, great burdock and yacon provide insights into Asteraceae paleo-polyploidization history and plant inulin production.</title>
        <authorList>
            <person name="Fan W."/>
            <person name="Wang S."/>
            <person name="Wang H."/>
            <person name="Wang A."/>
            <person name="Jiang F."/>
            <person name="Liu H."/>
            <person name="Zhao H."/>
            <person name="Xu D."/>
            <person name="Zhang Y."/>
        </authorList>
    </citation>
    <scope>NUCLEOTIDE SEQUENCE [LARGE SCALE GENOMIC DNA]</scope>
    <source>
        <strain evidence="2">cv. Yunnan</strain>
        <tissue evidence="1">Leaves</tissue>
    </source>
</reference>
<keyword evidence="2" id="KW-1185">Reference proteome</keyword>
<dbReference type="EMBL" id="CM042024">
    <property type="protein sequence ID" value="KAI3811659.1"/>
    <property type="molecule type" value="Genomic_DNA"/>
</dbReference>
<gene>
    <name evidence="1" type="ORF">L1987_21386</name>
</gene>
<organism evidence="1 2">
    <name type="scientific">Smallanthus sonchifolius</name>
    <dbReference type="NCBI Taxonomy" id="185202"/>
    <lineage>
        <taxon>Eukaryota</taxon>
        <taxon>Viridiplantae</taxon>
        <taxon>Streptophyta</taxon>
        <taxon>Embryophyta</taxon>
        <taxon>Tracheophyta</taxon>
        <taxon>Spermatophyta</taxon>
        <taxon>Magnoliopsida</taxon>
        <taxon>eudicotyledons</taxon>
        <taxon>Gunneridae</taxon>
        <taxon>Pentapetalae</taxon>
        <taxon>asterids</taxon>
        <taxon>campanulids</taxon>
        <taxon>Asterales</taxon>
        <taxon>Asteraceae</taxon>
        <taxon>Asteroideae</taxon>
        <taxon>Heliantheae alliance</taxon>
        <taxon>Millerieae</taxon>
        <taxon>Smallanthus</taxon>
    </lineage>
</organism>
<evidence type="ECO:0000313" key="1">
    <source>
        <dbReference type="EMBL" id="KAI3811659.1"/>
    </source>
</evidence>
<evidence type="ECO:0000313" key="2">
    <source>
        <dbReference type="Proteomes" id="UP001056120"/>
    </source>
</evidence>
<dbReference type="Proteomes" id="UP001056120">
    <property type="component" value="Linkage Group LG07"/>
</dbReference>
<reference evidence="2" key="1">
    <citation type="journal article" date="2022" name="Mol. Ecol. Resour.">
        <title>The genomes of chicory, endive, great burdock and yacon provide insights into Asteraceae palaeo-polyploidization history and plant inulin production.</title>
        <authorList>
            <person name="Fan W."/>
            <person name="Wang S."/>
            <person name="Wang H."/>
            <person name="Wang A."/>
            <person name="Jiang F."/>
            <person name="Liu H."/>
            <person name="Zhao H."/>
            <person name="Xu D."/>
            <person name="Zhang Y."/>
        </authorList>
    </citation>
    <scope>NUCLEOTIDE SEQUENCE [LARGE SCALE GENOMIC DNA]</scope>
    <source>
        <strain evidence="2">cv. Yunnan</strain>
    </source>
</reference>
<comment type="caution">
    <text evidence="1">The sequence shown here is derived from an EMBL/GenBank/DDBJ whole genome shotgun (WGS) entry which is preliminary data.</text>
</comment>
<protein>
    <submittedName>
        <fullName evidence="1">Uncharacterized protein</fullName>
    </submittedName>
</protein>
<name>A0ACB9ITS4_9ASTR</name>
<accession>A0ACB9ITS4</accession>
<sequence>MISALVRTQVRSRCFRSVFTRDESLRECTYRDDYRASKTNREHEEDDDEMEPCNAMNSRKAETLIRSSDEAERDDAIQR</sequence>